<reference evidence="7 8" key="1">
    <citation type="journal article" date="2015" name="PLoS Pathog.">
        <title>Leptomonas seymouri: Adaptations to the Dixenous Life Cycle Analyzed by Genome Sequencing, Transcriptome Profiling and Co-infection with Leishmania donovani.</title>
        <authorList>
            <person name="Kraeva N."/>
            <person name="Butenko A."/>
            <person name="Hlavacova J."/>
            <person name="Kostygov A."/>
            <person name="Myskova J."/>
            <person name="Grybchuk D."/>
            <person name="Lestinova T."/>
            <person name="Votypka J."/>
            <person name="Volf P."/>
            <person name="Opperdoes F."/>
            <person name="Flegontov P."/>
            <person name="Lukes J."/>
            <person name="Yurchenko V."/>
        </authorList>
    </citation>
    <scope>NUCLEOTIDE SEQUENCE [LARGE SCALE GENOMIC DNA]</scope>
    <source>
        <strain evidence="7 8">ATCC 30220</strain>
    </source>
</reference>
<dbReference type="Pfam" id="PF07162">
    <property type="entry name" value="B9-C2"/>
    <property type="match status" value="1"/>
</dbReference>
<dbReference type="OrthoDB" id="272454at2759"/>
<evidence type="ECO:0000313" key="8">
    <source>
        <dbReference type="Proteomes" id="UP000038009"/>
    </source>
</evidence>
<evidence type="ECO:0000256" key="4">
    <source>
        <dbReference type="ARBA" id="ARBA00023212"/>
    </source>
</evidence>
<evidence type="ECO:0000256" key="3">
    <source>
        <dbReference type="ARBA" id="ARBA00022794"/>
    </source>
</evidence>
<feature type="compositionally biased region" description="Low complexity" evidence="6">
    <location>
        <begin position="85"/>
        <end position="114"/>
    </location>
</feature>
<dbReference type="PANTHER" id="PTHR12968:SF5">
    <property type="entry name" value="MECKEL SYNDROME TYPE 1 PROTEIN"/>
    <property type="match status" value="1"/>
</dbReference>
<name>A0A0N1I7B5_LEPSE</name>
<keyword evidence="4" id="KW-0206">Cytoskeleton</keyword>
<evidence type="ECO:0000256" key="5">
    <source>
        <dbReference type="ARBA" id="ARBA00023273"/>
    </source>
</evidence>
<accession>A0A0N1I7B5</accession>
<dbReference type="GO" id="GO:0036038">
    <property type="term" value="C:MKS complex"/>
    <property type="evidence" value="ECO:0007669"/>
    <property type="project" value="TreeGrafter"/>
</dbReference>
<feature type="compositionally biased region" description="Basic and acidic residues" evidence="6">
    <location>
        <begin position="73"/>
        <end position="82"/>
    </location>
</feature>
<keyword evidence="8" id="KW-1185">Reference proteome</keyword>
<sequence>MNFVHFLKSQRYRSRVPLRQLQFTVTVYRALVVEEAHAELLAEATVPWDGKAFSPLEVLDLYRDLSRLTRQPPHAEELKEQTTETAPPAAAATSGAGPSTPGPAAARASCPAPSSDEFALPTPCELVAQLQQPQSSFFTRPTLEDFIDCAEEDFPVDPPQGPSLLAPIILRQHRRDHQPNRKMYLMWASGEVVLPEGMARALGPAAAAAAESTSSGDARASAASLPPLDADAISWQGVERVLCTLTAEPDESVFTARPSLNDVHTLFVDAAHIYTFRVTVSKAAARGETHPGMSLGVTPKGALDAASTPLDIVLANVRELAQYTEEQCEKLEVSKDAVARRLLRQAAMMVPPERGTSGPAVMTASGALSSEEGGRARRASFNFGGPSGALGEGGVGTAMGGLSVPAAQRGTGVGGALLSRPAVMRSGRLLPRGICQYYVFGTVDRCVGIPESTLFLRCQLVEDGATTAWMYDPLATSTPSAVLEFSSQLAHISTFVEHECVLDVDHIFNLPFEYSFVGTALPRSPLRLVVSAFTEGMAAEGIQSAVAYTCVSLPVATPGRHAVAAAMWAPHKTSVEFLQSTLIGGAPSLVDARQAGPPPSHQTGLNVKAGLYADSVGSVRLTVNVLHHRGHDDV</sequence>
<evidence type="ECO:0008006" key="9">
    <source>
        <dbReference type="Google" id="ProtNLM"/>
    </source>
</evidence>
<dbReference type="InterPro" id="IPR010796">
    <property type="entry name" value="C2_B9-type_dom"/>
</dbReference>
<dbReference type="OMA" id="RDHQPNR"/>
<evidence type="ECO:0000256" key="2">
    <source>
        <dbReference type="ARBA" id="ARBA00022490"/>
    </source>
</evidence>
<evidence type="ECO:0000256" key="1">
    <source>
        <dbReference type="ARBA" id="ARBA00004120"/>
    </source>
</evidence>
<keyword evidence="2" id="KW-0963">Cytoplasm</keyword>
<protein>
    <recommendedName>
        <fullName evidence="9">Meckel syndrome type 1 protein</fullName>
    </recommendedName>
</protein>
<comment type="caution">
    <text evidence="7">The sequence shown here is derived from an EMBL/GenBank/DDBJ whole genome shotgun (WGS) entry which is preliminary data.</text>
</comment>
<feature type="region of interest" description="Disordered" evidence="6">
    <location>
        <begin position="73"/>
        <end position="114"/>
    </location>
</feature>
<dbReference type="Proteomes" id="UP000038009">
    <property type="component" value="Unassembled WGS sequence"/>
</dbReference>
<evidence type="ECO:0000256" key="6">
    <source>
        <dbReference type="SAM" id="MobiDB-lite"/>
    </source>
</evidence>
<dbReference type="GO" id="GO:0060271">
    <property type="term" value="P:cilium assembly"/>
    <property type="evidence" value="ECO:0007669"/>
    <property type="project" value="TreeGrafter"/>
</dbReference>
<evidence type="ECO:0000313" key="7">
    <source>
        <dbReference type="EMBL" id="KPI87143.1"/>
    </source>
</evidence>
<keyword evidence="3" id="KW-0970">Cilium biogenesis/degradation</keyword>
<gene>
    <name evidence="7" type="ORF">ABL78_3796</name>
</gene>
<organism evidence="7 8">
    <name type="scientific">Leptomonas seymouri</name>
    <dbReference type="NCBI Taxonomy" id="5684"/>
    <lineage>
        <taxon>Eukaryota</taxon>
        <taxon>Discoba</taxon>
        <taxon>Euglenozoa</taxon>
        <taxon>Kinetoplastea</taxon>
        <taxon>Metakinetoplastina</taxon>
        <taxon>Trypanosomatida</taxon>
        <taxon>Trypanosomatidae</taxon>
        <taxon>Leishmaniinae</taxon>
        <taxon>Leptomonas</taxon>
    </lineage>
</organism>
<comment type="subcellular location">
    <subcellularLocation>
        <location evidence="1">Cytoplasm</location>
        <location evidence="1">Cytoskeleton</location>
        <location evidence="1">Cilium basal body</location>
    </subcellularLocation>
</comment>
<proteinExistence type="predicted"/>
<dbReference type="VEuPathDB" id="TriTrypDB:Lsey_0101_0270"/>
<dbReference type="EMBL" id="LJSK01000101">
    <property type="protein sequence ID" value="KPI87143.1"/>
    <property type="molecule type" value="Genomic_DNA"/>
</dbReference>
<dbReference type="AlphaFoldDB" id="A0A0N1I7B5"/>
<keyword evidence="5" id="KW-0966">Cell projection</keyword>
<dbReference type="PANTHER" id="PTHR12968">
    <property type="entry name" value="B9 DOMAIN-CONTAINING"/>
    <property type="match status" value="1"/>
</dbReference>